<dbReference type="InterPro" id="IPR036388">
    <property type="entry name" value="WH-like_DNA-bd_sf"/>
</dbReference>
<dbReference type="PANTHER" id="PTHR43133:SF50">
    <property type="entry name" value="ECF RNA POLYMERASE SIGMA FACTOR SIGM"/>
    <property type="match status" value="1"/>
</dbReference>
<dbReference type="SUPFAM" id="SSF88659">
    <property type="entry name" value="Sigma3 and sigma4 domains of RNA polymerase sigma factors"/>
    <property type="match status" value="1"/>
</dbReference>
<dbReference type="InterPro" id="IPR013249">
    <property type="entry name" value="RNA_pol_sigma70_r4_t2"/>
</dbReference>
<dbReference type="GO" id="GO:0006352">
    <property type="term" value="P:DNA-templated transcription initiation"/>
    <property type="evidence" value="ECO:0007669"/>
    <property type="project" value="InterPro"/>
</dbReference>
<keyword evidence="5" id="KW-0804">Transcription</keyword>
<evidence type="ECO:0000256" key="5">
    <source>
        <dbReference type="ARBA" id="ARBA00023163"/>
    </source>
</evidence>
<dbReference type="NCBIfam" id="TIGR02937">
    <property type="entry name" value="sigma70-ECF"/>
    <property type="match status" value="1"/>
</dbReference>
<proteinExistence type="inferred from homology"/>
<dbReference type="Proteomes" id="UP000460221">
    <property type="component" value="Unassembled WGS sequence"/>
</dbReference>
<organism evidence="8 9">
    <name type="scientific">Nakamurella alba</name>
    <dbReference type="NCBI Taxonomy" id="2665158"/>
    <lineage>
        <taxon>Bacteria</taxon>
        <taxon>Bacillati</taxon>
        <taxon>Actinomycetota</taxon>
        <taxon>Actinomycetes</taxon>
        <taxon>Nakamurellales</taxon>
        <taxon>Nakamurellaceae</taxon>
        <taxon>Nakamurella</taxon>
    </lineage>
</organism>
<evidence type="ECO:0000256" key="3">
    <source>
        <dbReference type="ARBA" id="ARBA00023082"/>
    </source>
</evidence>
<dbReference type="InterPro" id="IPR013325">
    <property type="entry name" value="RNA_pol_sigma_r2"/>
</dbReference>
<dbReference type="Gene3D" id="1.10.10.10">
    <property type="entry name" value="Winged helix-like DNA-binding domain superfamily/Winged helix DNA-binding domain"/>
    <property type="match status" value="1"/>
</dbReference>
<comment type="similarity">
    <text evidence="1">Belongs to the sigma-70 factor family. ECF subfamily.</text>
</comment>
<dbReference type="InterPro" id="IPR014284">
    <property type="entry name" value="RNA_pol_sigma-70_dom"/>
</dbReference>
<comment type="caution">
    <text evidence="8">The sequence shown here is derived from an EMBL/GenBank/DDBJ whole genome shotgun (WGS) entry which is preliminary data.</text>
</comment>
<dbReference type="Pfam" id="PF04542">
    <property type="entry name" value="Sigma70_r2"/>
    <property type="match status" value="1"/>
</dbReference>
<sequence>MTALATLLGADDPENIAQEAFVRLHGRMHRLRDPEAARAYLRTTVVNLCRSRARHLTVVDKHREPVSRGTVPSAEDEVLAADTSATAAALQALSPRHREALVLRYWLDLSDADLAASMGVSAGTARTHLSRGLAALRAALTEAREAP</sequence>
<dbReference type="InterPro" id="IPR039425">
    <property type="entry name" value="RNA_pol_sigma-70-like"/>
</dbReference>
<feature type="domain" description="RNA polymerase sigma factor 70 region 4 type 2" evidence="7">
    <location>
        <begin position="88"/>
        <end position="136"/>
    </location>
</feature>
<dbReference type="InterPro" id="IPR007627">
    <property type="entry name" value="RNA_pol_sigma70_r2"/>
</dbReference>
<dbReference type="Gene3D" id="1.10.1740.10">
    <property type="match status" value="1"/>
</dbReference>
<evidence type="ECO:0000259" key="7">
    <source>
        <dbReference type="Pfam" id="PF08281"/>
    </source>
</evidence>
<dbReference type="CDD" id="cd06171">
    <property type="entry name" value="Sigma70_r4"/>
    <property type="match status" value="1"/>
</dbReference>
<keyword evidence="2" id="KW-0805">Transcription regulation</keyword>
<keyword evidence="4" id="KW-0238">DNA-binding</keyword>
<evidence type="ECO:0000256" key="4">
    <source>
        <dbReference type="ARBA" id="ARBA00023125"/>
    </source>
</evidence>
<evidence type="ECO:0000256" key="2">
    <source>
        <dbReference type="ARBA" id="ARBA00023015"/>
    </source>
</evidence>
<dbReference type="PANTHER" id="PTHR43133">
    <property type="entry name" value="RNA POLYMERASE ECF-TYPE SIGMA FACTO"/>
    <property type="match status" value="1"/>
</dbReference>
<keyword evidence="9" id="KW-1185">Reference proteome</keyword>
<feature type="domain" description="RNA polymerase sigma-70 region 2" evidence="6">
    <location>
        <begin position="11"/>
        <end position="55"/>
    </location>
</feature>
<keyword evidence="3" id="KW-0731">Sigma factor</keyword>
<accession>A0A7K1FQ22</accession>
<evidence type="ECO:0000313" key="8">
    <source>
        <dbReference type="EMBL" id="MTD16231.1"/>
    </source>
</evidence>
<dbReference type="AlphaFoldDB" id="A0A7K1FQ22"/>
<name>A0A7K1FQ22_9ACTN</name>
<dbReference type="SUPFAM" id="SSF88946">
    <property type="entry name" value="Sigma2 domain of RNA polymerase sigma factors"/>
    <property type="match status" value="1"/>
</dbReference>
<dbReference type="EMBL" id="WLYK01000008">
    <property type="protein sequence ID" value="MTD16231.1"/>
    <property type="molecule type" value="Genomic_DNA"/>
</dbReference>
<evidence type="ECO:0000313" key="9">
    <source>
        <dbReference type="Proteomes" id="UP000460221"/>
    </source>
</evidence>
<evidence type="ECO:0000256" key="1">
    <source>
        <dbReference type="ARBA" id="ARBA00010641"/>
    </source>
</evidence>
<protein>
    <submittedName>
        <fullName evidence="8">Sigma-70 family RNA polymerase sigma factor</fullName>
    </submittedName>
</protein>
<dbReference type="GO" id="GO:0016987">
    <property type="term" value="F:sigma factor activity"/>
    <property type="evidence" value="ECO:0007669"/>
    <property type="project" value="UniProtKB-KW"/>
</dbReference>
<dbReference type="Pfam" id="PF08281">
    <property type="entry name" value="Sigma70_r4_2"/>
    <property type="match status" value="1"/>
</dbReference>
<dbReference type="InterPro" id="IPR013324">
    <property type="entry name" value="RNA_pol_sigma_r3/r4-like"/>
</dbReference>
<evidence type="ECO:0000259" key="6">
    <source>
        <dbReference type="Pfam" id="PF04542"/>
    </source>
</evidence>
<gene>
    <name evidence="8" type="ORF">GIS00_20030</name>
</gene>
<dbReference type="GO" id="GO:0003677">
    <property type="term" value="F:DNA binding"/>
    <property type="evidence" value="ECO:0007669"/>
    <property type="project" value="UniProtKB-KW"/>
</dbReference>
<reference evidence="8 9" key="1">
    <citation type="submission" date="2019-11" db="EMBL/GenBank/DDBJ databases">
        <authorList>
            <person name="Jiang L.-Q."/>
        </authorList>
    </citation>
    <scope>NUCLEOTIDE SEQUENCE [LARGE SCALE GENOMIC DNA]</scope>
    <source>
        <strain evidence="8 9">YIM 132087</strain>
    </source>
</reference>